<sequence>MRELEQLHFHLNWHLLWHSEERPYYPYHLHEHQPHLRQSGYCLPSQESVLLSRFHWIQMRENMLPLKQVLSKYHQGIL</sequence>
<proteinExistence type="predicted"/>
<protein>
    <submittedName>
        <fullName evidence="1">Uncharacterized protein</fullName>
    </submittedName>
</protein>
<reference evidence="1" key="2">
    <citation type="journal article" date="2015" name="Data Brief">
        <title>Shoot transcriptome of the giant reed, Arundo donax.</title>
        <authorList>
            <person name="Barrero R.A."/>
            <person name="Guerrero F.D."/>
            <person name="Moolhuijzen P."/>
            <person name="Goolsby J.A."/>
            <person name="Tidwell J."/>
            <person name="Bellgard S.E."/>
            <person name="Bellgard M.I."/>
        </authorList>
    </citation>
    <scope>NUCLEOTIDE SEQUENCE</scope>
    <source>
        <tissue evidence="1">Shoot tissue taken approximately 20 cm above the soil surface</tissue>
    </source>
</reference>
<dbReference type="EMBL" id="GBRH01220601">
    <property type="protein sequence ID" value="JAD77294.1"/>
    <property type="molecule type" value="Transcribed_RNA"/>
</dbReference>
<evidence type="ECO:0000313" key="1">
    <source>
        <dbReference type="EMBL" id="JAD77294.1"/>
    </source>
</evidence>
<organism evidence="1">
    <name type="scientific">Arundo donax</name>
    <name type="common">Giant reed</name>
    <name type="synonym">Donax arundinaceus</name>
    <dbReference type="NCBI Taxonomy" id="35708"/>
    <lineage>
        <taxon>Eukaryota</taxon>
        <taxon>Viridiplantae</taxon>
        <taxon>Streptophyta</taxon>
        <taxon>Embryophyta</taxon>
        <taxon>Tracheophyta</taxon>
        <taxon>Spermatophyta</taxon>
        <taxon>Magnoliopsida</taxon>
        <taxon>Liliopsida</taxon>
        <taxon>Poales</taxon>
        <taxon>Poaceae</taxon>
        <taxon>PACMAD clade</taxon>
        <taxon>Arundinoideae</taxon>
        <taxon>Arundineae</taxon>
        <taxon>Arundo</taxon>
    </lineage>
</organism>
<name>A0A0A9CLW9_ARUDO</name>
<accession>A0A0A9CLW9</accession>
<reference evidence="1" key="1">
    <citation type="submission" date="2014-09" db="EMBL/GenBank/DDBJ databases">
        <authorList>
            <person name="Magalhaes I.L.F."/>
            <person name="Oliveira U."/>
            <person name="Santos F.R."/>
            <person name="Vidigal T.H.D.A."/>
            <person name="Brescovit A.D."/>
            <person name="Santos A.J."/>
        </authorList>
    </citation>
    <scope>NUCLEOTIDE SEQUENCE</scope>
    <source>
        <tissue evidence="1">Shoot tissue taken approximately 20 cm above the soil surface</tissue>
    </source>
</reference>
<dbReference type="AlphaFoldDB" id="A0A0A9CLW9"/>